<evidence type="ECO:0000313" key="3">
    <source>
        <dbReference type="Proteomes" id="UP000197019"/>
    </source>
</evidence>
<feature type="signal peptide" evidence="1">
    <location>
        <begin position="1"/>
        <end position="30"/>
    </location>
</feature>
<evidence type="ECO:0000256" key="1">
    <source>
        <dbReference type="SAM" id="SignalP"/>
    </source>
</evidence>
<keyword evidence="3" id="KW-1185">Reference proteome</keyword>
<dbReference type="PANTHER" id="PTHR30469">
    <property type="entry name" value="MULTIDRUG RESISTANCE PROTEIN MDTA"/>
    <property type="match status" value="1"/>
</dbReference>
<dbReference type="Gene3D" id="2.40.420.20">
    <property type="match status" value="1"/>
</dbReference>
<sequence length="347" mass="37970">MAGLTHLTPKPKPGLTLLIITLLCLNSTHADDDDDDTATNRKVQQANGQTVIKLTEKTQQLSGLATTVLQAAQHYAEFLSYGKAISVQPLVTLHHRYLATLTERNRAAAKFKQAEQSIERQQDLYQHGVTAKRNLQDQQAQWQTDKALLDATQYQDQALLDEALLNWGATLSAWALTARAEKLNPFLSGQQTLLQVTVPSHHSPAENLHSIAVAASGDRNQAQTAELIASSPQTDSTNQGISYFFQTSGKAIKTGMSVSAWLPEQGQQHTGVIIPTSAVCWANGQAYVYLKTTDDTFSRRAISHYTPTAQGYFLSDTLKPGDTLVTTGAQMLLSEELRGQIPDEDND</sequence>
<dbReference type="EMBL" id="CP022129">
    <property type="protein sequence ID" value="ASF47821.1"/>
    <property type="molecule type" value="Genomic_DNA"/>
</dbReference>
<evidence type="ECO:0000313" key="2">
    <source>
        <dbReference type="EMBL" id="ASF47821.1"/>
    </source>
</evidence>
<keyword evidence="1" id="KW-0732">Signal</keyword>
<dbReference type="RefSeq" id="WP_088620691.1">
    <property type="nucleotide sequence ID" value="NZ_CP022129.1"/>
</dbReference>
<dbReference type="AlphaFoldDB" id="A0A1Z4C2S2"/>
<reference evidence="2 3" key="1">
    <citation type="submission" date="2017-06" db="EMBL/GenBank/DDBJ databases">
        <title>Genome Sequencing of the methanotroph Methylovulum psychrotolerants str. HV10-M2 isolated from a high-altitude environment.</title>
        <authorList>
            <person name="Mateos-Rivera A."/>
        </authorList>
    </citation>
    <scope>NUCLEOTIDE SEQUENCE [LARGE SCALE GENOMIC DNA]</scope>
    <source>
        <strain evidence="2 3">HV10_M2</strain>
    </source>
</reference>
<protein>
    <recommendedName>
        <fullName evidence="4">RND efflux pump membrane fusion protein barrel-sandwich domain-containing protein</fullName>
    </recommendedName>
</protein>
<dbReference type="Proteomes" id="UP000197019">
    <property type="component" value="Chromosome"/>
</dbReference>
<accession>A0A1Z4C2S2</accession>
<organism evidence="2 3">
    <name type="scientific">Methylovulum psychrotolerans</name>
    <dbReference type="NCBI Taxonomy" id="1704499"/>
    <lineage>
        <taxon>Bacteria</taxon>
        <taxon>Pseudomonadati</taxon>
        <taxon>Pseudomonadota</taxon>
        <taxon>Gammaproteobacteria</taxon>
        <taxon>Methylococcales</taxon>
        <taxon>Methylococcaceae</taxon>
        <taxon>Methylovulum</taxon>
    </lineage>
</organism>
<proteinExistence type="predicted"/>
<dbReference type="OrthoDB" id="7059230at2"/>
<dbReference type="GO" id="GO:0015562">
    <property type="term" value="F:efflux transmembrane transporter activity"/>
    <property type="evidence" value="ECO:0007669"/>
    <property type="project" value="TreeGrafter"/>
</dbReference>
<dbReference type="KEGG" id="mpsy:CEK71_18085"/>
<gene>
    <name evidence="2" type="ORF">CEK71_18085</name>
</gene>
<feature type="chain" id="PRO_5012418936" description="RND efflux pump membrane fusion protein barrel-sandwich domain-containing protein" evidence="1">
    <location>
        <begin position="31"/>
        <end position="347"/>
    </location>
</feature>
<dbReference type="GO" id="GO:1990281">
    <property type="term" value="C:efflux pump complex"/>
    <property type="evidence" value="ECO:0007669"/>
    <property type="project" value="TreeGrafter"/>
</dbReference>
<evidence type="ECO:0008006" key="4">
    <source>
        <dbReference type="Google" id="ProtNLM"/>
    </source>
</evidence>
<dbReference type="PANTHER" id="PTHR30469:SF15">
    <property type="entry name" value="HLYD FAMILY OF SECRETION PROTEINS"/>
    <property type="match status" value="1"/>
</dbReference>
<name>A0A1Z4C2S2_9GAMM</name>